<evidence type="ECO:0008006" key="4">
    <source>
        <dbReference type="Google" id="ProtNLM"/>
    </source>
</evidence>
<evidence type="ECO:0000313" key="3">
    <source>
        <dbReference type="Proteomes" id="UP000198901"/>
    </source>
</evidence>
<dbReference type="Proteomes" id="UP000198901">
    <property type="component" value="Unassembled WGS sequence"/>
</dbReference>
<name>A0A1G9RLK3_9BACT</name>
<feature type="chain" id="PRO_5011472727" description="Secreted protein" evidence="1">
    <location>
        <begin position="21"/>
        <end position="90"/>
    </location>
</feature>
<dbReference type="AlphaFoldDB" id="A0A1G9RLK3"/>
<evidence type="ECO:0000256" key="1">
    <source>
        <dbReference type="SAM" id="SignalP"/>
    </source>
</evidence>
<evidence type="ECO:0000313" key="2">
    <source>
        <dbReference type="EMBL" id="SDM24182.1"/>
    </source>
</evidence>
<dbReference type="EMBL" id="FNGS01000005">
    <property type="protein sequence ID" value="SDM24182.1"/>
    <property type="molecule type" value="Genomic_DNA"/>
</dbReference>
<keyword evidence="1" id="KW-0732">Signal</keyword>
<keyword evidence="3" id="KW-1185">Reference proteome</keyword>
<dbReference type="PROSITE" id="PS51257">
    <property type="entry name" value="PROKAR_LIPOPROTEIN"/>
    <property type="match status" value="1"/>
</dbReference>
<accession>A0A1G9RLK3</accession>
<reference evidence="2 3" key="1">
    <citation type="submission" date="2016-10" db="EMBL/GenBank/DDBJ databases">
        <authorList>
            <person name="de Groot N.N."/>
        </authorList>
    </citation>
    <scope>NUCLEOTIDE SEQUENCE [LARGE SCALE GENOMIC DNA]</scope>
    <source>
        <strain evidence="2 3">DSM 21668</strain>
    </source>
</reference>
<gene>
    <name evidence="2" type="ORF">SAMN04488090_2950</name>
</gene>
<feature type="signal peptide" evidence="1">
    <location>
        <begin position="1"/>
        <end position="20"/>
    </location>
</feature>
<protein>
    <recommendedName>
        <fullName evidence="4">Secreted protein</fullName>
    </recommendedName>
</protein>
<sequence>MKYVLLIACMAFLSSCWAPRCPMKSCHVTMEHRHEGRIYRGRSIFSSPTHSFAWKMKNRRGEAEEKSLYRENNDPKSKKKFKKLLPWEKV</sequence>
<organism evidence="2 3">
    <name type="scientific">Siphonobacter aquaeclarae</name>
    <dbReference type="NCBI Taxonomy" id="563176"/>
    <lineage>
        <taxon>Bacteria</taxon>
        <taxon>Pseudomonadati</taxon>
        <taxon>Bacteroidota</taxon>
        <taxon>Cytophagia</taxon>
        <taxon>Cytophagales</taxon>
        <taxon>Cytophagaceae</taxon>
        <taxon>Siphonobacter</taxon>
    </lineage>
</organism>
<proteinExistence type="predicted"/>
<dbReference type="STRING" id="563176.SAMN04488090_2950"/>